<evidence type="ECO:0000256" key="9">
    <source>
        <dbReference type="ARBA" id="ARBA00022824"/>
    </source>
</evidence>
<evidence type="ECO:0000256" key="12">
    <source>
        <dbReference type="ARBA" id="ARBA00023128"/>
    </source>
</evidence>
<protein>
    <recommendedName>
        <fullName evidence="15">Microsomal glutathione S-transferase 1</fullName>
        <ecNumber evidence="5">2.5.1.18</ecNumber>
    </recommendedName>
</protein>
<dbReference type="OrthoDB" id="193139at2759"/>
<comment type="catalytic activity">
    <reaction evidence="16">
        <text>RX + glutathione = an S-substituted glutathione + a halide anion + H(+)</text>
        <dbReference type="Rhea" id="RHEA:16437"/>
        <dbReference type="ChEBI" id="CHEBI:15378"/>
        <dbReference type="ChEBI" id="CHEBI:16042"/>
        <dbReference type="ChEBI" id="CHEBI:17792"/>
        <dbReference type="ChEBI" id="CHEBI:57925"/>
        <dbReference type="ChEBI" id="CHEBI:90779"/>
        <dbReference type="EC" id="2.5.1.18"/>
    </reaction>
    <physiologicalReaction direction="left-to-right" evidence="16">
        <dbReference type="Rhea" id="RHEA:16438"/>
    </physiologicalReaction>
</comment>
<dbReference type="FunCoup" id="B3RNC7">
    <property type="interactions" value="223"/>
</dbReference>
<evidence type="ECO:0000256" key="14">
    <source>
        <dbReference type="ARBA" id="ARBA00038540"/>
    </source>
</evidence>
<keyword evidence="13 17" id="KW-0472">Membrane</keyword>
<feature type="transmembrane region" description="Helical" evidence="17">
    <location>
        <begin position="119"/>
        <end position="141"/>
    </location>
</feature>
<keyword evidence="6" id="KW-0808">Transferase</keyword>
<proteinExistence type="inferred from homology"/>
<dbReference type="RefSeq" id="XP_002109264.1">
    <property type="nucleotide sequence ID" value="XM_002109228.1"/>
</dbReference>
<dbReference type="GO" id="GO:0005789">
    <property type="term" value="C:endoplasmic reticulum membrane"/>
    <property type="evidence" value="ECO:0007669"/>
    <property type="project" value="UniProtKB-SubCell"/>
</dbReference>
<dbReference type="GO" id="GO:0004364">
    <property type="term" value="F:glutathione transferase activity"/>
    <property type="evidence" value="ECO:0007669"/>
    <property type="project" value="UniProtKB-EC"/>
</dbReference>
<dbReference type="EMBL" id="DS985242">
    <property type="protein sequence ID" value="EDV27430.1"/>
    <property type="molecule type" value="Genomic_DNA"/>
</dbReference>
<accession>B3RNC7</accession>
<dbReference type="EC" id="2.5.1.18" evidence="5"/>
<comment type="subunit">
    <text evidence="14">Homotrimer; The trimer binds only one molecule of glutathione.</text>
</comment>
<dbReference type="Pfam" id="PF01124">
    <property type="entry name" value="MAPEG"/>
    <property type="match status" value="1"/>
</dbReference>
<sequence>MVVASKLVFDNPVFSMFAFHSSVLVAKMLLVTLRTSLARIASKCFSNDEDIQAFTDGNNTKAVGHGSGDEFVERCRRAHLNDLENILPFLAVGLLYVLTNPTPKAAGCHFRIFTAVSEMMAFFSLIILCLPEVELTIVHFVRGLNCTK</sequence>
<dbReference type="FunFam" id="1.20.120.550:FF:000002">
    <property type="entry name" value="Microsomal glutathione S-transferase 1"/>
    <property type="match status" value="1"/>
</dbReference>
<dbReference type="PhylomeDB" id="B3RNC7"/>
<evidence type="ECO:0000256" key="8">
    <source>
        <dbReference type="ARBA" id="ARBA00022787"/>
    </source>
</evidence>
<keyword evidence="11" id="KW-0007">Acetylation</keyword>
<dbReference type="GO" id="GO:0005741">
    <property type="term" value="C:mitochondrial outer membrane"/>
    <property type="evidence" value="ECO:0007669"/>
    <property type="project" value="UniProtKB-SubCell"/>
</dbReference>
<evidence type="ECO:0000256" key="11">
    <source>
        <dbReference type="ARBA" id="ARBA00022990"/>
    </source>
</evidence>
<keyword evidence="10 17" id="KW-1133">Transmembrane helix</keyword>
<dbReference type="PANTHER" id="PTHR10689:SF6">
    <property type="entry name" value="MICROSOMAL GLUTATHIONE S-TRANSFERASE 1"/>
    <property type="match status" value="1"/>
</dbReference>
<dbReference type="CTD" id="6751048"/>
<dbReference type="InterPro" id="IPR023352">
    <property type="entry name" value="MAPEG-like_dom_sf"/>
</dbReference>
<evidence type="ECO:0000256" key="4">
    <source>
        <dbReference type="ARBA" id="ARBA00010459"/>
    </source>
</evidence>
<evidence type="ECO:0000256" key="3">
    <source>
        <dbReference type="ARBA" id="ARBA00004477"/>
    </source>
</evidence>
<evidence type="ECO:0000256" key="2">
    <source>
        <dbReference type="ARBA" id="ARBA00004294"/>
    </source>
</evidence>
<dbReference type="SUPFAM" id="SSF161084">
    <property type="entry name" value="MAPEG domain-like"/>
    <property type="match status" value="1"/>
</dbReference>
<gene>
    <name evidence="18" type="ORF">TRIADDRAFT_63627</name>
</gene>
<evidence type="ECO:0000256" key="10">
    <source>
        <dbReference type="ARBA" id="ARBA00022989"/>
    </source>
</evidence>
<reference evidence="18 19" key="1">
    <citation type="journal article" date="2008" name="Nature">
        <title>The Trichoplax genome and the nature of placozoans.</title>
        <authorList>
            <person name="Srivastava M."/>
            <person name="Begovic E."/>
            <person name="Chapman J."/>
            <person name="Putnam N.H."/>
            <person name="Hellsten U."/>
            <person name="Kawashima T."/>
            <person name="Kuo A."/>
            <person name="Mitros T."/>
            <person name="Salamov A."/>
            <person name="Carpenter M.L."/>
            <person name="Signorovitch A.Y."/>
            <person name="Moreno M.A."/>
            <person name="Kamm K."/>
            <person name="Grimwood J."/>
            <person name="Schmutz J."/>
            <person name="Shapiro H."/>
            <person name="Grigoriev I.V."/>
            <person name="Buss L.W."/>
            <person name="Schierwater B."/>
            <person name="Dellaporta S.L."/>
            <person name="Rokhsar D.S."/>
        </authorList>
    </citation>
    <scope>NUCLEOTIDE SEQUENCE [LARGE SCALE GENOMIC DNA]</scope>
    <source>
        <strain evidence="18 19">Grell-BS-1999</strain>
    </source>
</reference>
<keyword evidence="9" id="KW-0256">Endoplasmic reticulum</keyword>
<keyword evidence="8" id="KW-1000">Mitochondrion outer membrane</keyword>
<comment type="function">
    <text evidence="1">Conjugation of reduced glutathione to a wide number of exogenous and endogenous hydrophobic electrophiles.</text>
</comment>
<feature type="transmembrane region" description="Helical" evidence="17">
    <location>
        <begin position="12"/>
        <end position="33"/>
    </location>
</feature>
<organism evidence="18 19">
    <name type="scientific">Trichoplax adhaerens</name>
    <name type="common">Trichoplax reptans</name>
    <dbReference type="NCBI Taxonomy" id="10228"/>
    <lineage>
        <taxon>Eukaryota</taxon>
        <taxon>Metazoa</taxon>
        <taxon>Placozoa</taxon>
        <taxon>Uniplacotomia</taxon>
        <taxon>Trichoplacea</taxon>
        <taxon>Trichoplacidae</taxon>
        <taxon>Trichoplax</taxon>
    </lineage>
</organism>
<dbReference type="InterPro" id="IPR001129">
    <property type="entry name" value="Membr-assoc_MAPEG"/>
</dbReference>
<dbReference type="PANTHER" id="PTHR10689">
    <property type="entry name" value="MICROSOMAL GLUTATHIONE S-TRANSFERASE 1"/>
    <property type="match status" value="1"/>
</dbReference>
<feature type="transmembrane region" description="Helical" evidence="17">
    <location>
        <begin position="83"/>
        <end position="99"/>
    </location>
</feature>
<keyword evidence="7 17" id="KW-0812">Transmembrane</keyword>
<evidence type="ECO:0000256" key="17">
    <source>
        <dbReference type="SAM" id="Phobius"/>
    </source>
</evidence>
<name>B3RNC7_TRIAD</name>
<dbReference type="GeneID" id="6751048"/>
<evidence type="ECO:0000256" key="7">
    <source>
        <dbReference type="ARBA" id="ARBA00022692"/>
    </source>
</evidence>
<evidence type="ECO:0000256" key="6">
    <source>
        <dbReference type="ARBA" id="ARBA00022679"/>
    </source>
</evidence>
<evidence type="ECO:0000256" key="5">
    <source>
        <dbReference type="ARBA" id="ARBA00012452"/>
    </source>
</evidence>
<dbReference type="eggNOG" id="ENOG502S0BD">
    <property type="taxonomic scope" value="Eukaryota"/>
</dbReference>
<keyword evidence="12" id="KW-0496">Mitochondrion</keyword>
<dbReference type="InterPro" id="IPR040162">
    <property type="entry name" value="MGST1-like"/>
</dbReference>
<dbReference type="STRING" id="10228.B3RNC7"/>
<dbReference type="InParanoid" id="B3RNC7"/>
<dbReference type="HOGENOM" id="CLU_105467_1_0_1"/>
<comment type="subcellular location">
    <subcellularLocation>
        <location evidence="3">Endoplasmic reticulum membrane</location>
        <topology evidence="3">Multi-pass membrane protein</topology>
    </subcellularLocation>
    <subcellularLocation>
        <location evidence="2">Mitochondrion outer membrane</location>
    </subcellularLocation>
</comment>
<comment type="similarity">
    <text evidence="4">Belongs to the MAPEG family.</text>
</comment>
<evidence type="ECO:0000256" key="1">
    <source>
        <dbReference type="ARBA" id="ARBA00003701"/>
    </source>
</evidence>
<dbReference type="Proteomes" id="UP000009022">
    <property type="component" value="Unassembled WGS sequence"/>
</dbReference>
<evidence type="ECO:0000256" key="16">
    <source>
        <dbReference type="ARBA" id="ARBA00049385"/>
    </source>
</evidence>
<dbReference type="KEGG" id="tad:TRIADDRAFT_63627"/>
<evidence type="ECO:0000313" key="19">
    <source>
        <dbReference type="Proteomes" id="UP000009022"/>
    </source>
</evidence>
<evidence type="ECO:0000256" key="13">
    <source>
        <dbReference type="ARBA" id="ARBA00023136"/>
    </source>
</evidence>
<evidence type="ECO:0000256" key="15">
    <source>
        <dbReference type="ARBA" id="ARBA00039397"/>
    </source>
</evidence>
<keyword evidence="19" id="KW-1185">Reference proteome</keyword>
<dbReference type="AlphaFoldDB" id="B3RNC7"/>
<evidence type="ECO:0000313" key="18">
    <source>
        <dbReference type="EMBL" id="EDV27430.1"/>
    </source>
</evidence>
<dbReference type="Gene3D" id="1.20.120.550">
    <property type="entry name" value="Membrane associated eicosanoid/glutathione metabolism-like domain"/>
    <property type="match status" value="1"/>
</dbReference>